<dbReference type="OrthoDB" id="9772863at2"/>
<keyword evidence="10" id="KW-1185">Reference proteome</keyword>
<dbReference type="PROSITE" id="PS00146">
    <property type="entry name" value="BETA_LACTAMASE_A"/>
    <property type="match status" value="1"/>
</dbReference>
<dbReference type="RefSeq" id="WP_144249606.1">
    <property type="nucleotide sequence ID" value="NZ_VLPK01000003.1"/>
</dbReference>
<keyword evidence="5 6" id="KW-0046">Antibiotic resistance</keyword>
<accession>A0A556MI75</accession>
<evidence type="ECO:0000313" key="9">
    <source>
        <dbReference type="EMBL" id="TSJ39569.1"/>
    </source>
</evidence>
<dbReference type="InterPro" id="IPR045155">
    <property type="entry name" value="Beta-lactam_cat"/>
</dbReference>
<dbReference type="EC" id="3.5.2.6" evidence="3 6"/>
<dbReference type="InterPro" id="IPR023650">
    <property type="entry name" value="Beta-lactam_class-A_AS"/>
</dbReference>
<dbReference type="GO" id="GO:0030655">
    <property type="term" value="P:beta-lactam antibiotic catabolic process"/>
    <property type="evidence" value="ECO:0007669"/>
    <property type="project" value="InterPro"/>
</dbReference>
<name>A0A556MI75_9SPHI</name>
<evidence type="ECO:0000256" key="1">
    <source>
        <dbReference type="ARBA" id="ARBA00001526"/>
    </source>
</evidence>
<gene>
    <name evidence="9" type="primary">bla</name>
    <name evidence="9" type="ORF">FO440_17660</name>
</gene>
<dbReference type="Gene3D" id="3.40.710.10">
    <property type="entry name" value="DD-peptidase/beta-lactamase superfamily"/>
    <property type="match status" value="1"/>
</dbReference>
<dbReference type="SUPFAM" id="SSF56601">
    <property type="entry name" value="beta-lactamase/transpeptidase-like"/>
    <property type="match status" value="1"/>
</dbReference>
<sequence>MTTCKSLLVNISFALVFLFQTNLSFGQNVLQAKIGQCAKNANGNVGVYALVLETGETVSYNGDKKFPMQSVYKFPIAMAVLDRVDKKQLSLNKKISVTKADYIAKIGHSPLRDKFPNGTDIAIKDLVKYSVSESDGSASDVLVRLLGGTKFANEYVHRLGVKDIAIATTEKIQVENDTIQYQNWATPKAMTSLLNIFYTRHKLSASSRAVLLNDMITSTPGAKRLKGLLPVGTIVAHKTGTAGTFNGLTRATNDAGIITLPNGKHLAITVFIADSHSSEEIRELTIAKIGKAAFDYWGGGK</sequence>
<comment type="caution">
    <text evidence="9">The sequence shown here is derived from an EMBL/GenBank/DDBJ whole genome shotgun (WGS) entry which is preliminary data.</text>
</comment>
<feature type="domain" description="Beta-lactamase class A catalytic" evidence="8">
    <location>
        <begin position="46"/>
        <end position="271"/>
    </location>
</feature>
<dbReference type="Pfam" id="PF13354">
    <property type="entry name" value="Beta-lactamase2"/>
    <property type="match status" value="1"/>
</dbReference>
<evidence type="ECO:0000256" key="4">
    <source>
        <dbReference type="ARBA" id="ARBA00022801"/>
    </source>
</evidence>
<feature type="signal peptide" evidence="7">
    <location>
        <begin position="1"/>
        <end position="26"/>
    </location>
</feature>
<dbReference type="PANTHER" id="PTHR35333">
    <property type="entry name" value="BETA-LACTAMASE"/>
    <property type="match status" value="1"/>
</dbReference>
<protein>
    <recommendedName>
        <fullName evidence="3 6">Beta-lactamase</fullName>
        <ecNumber evidence="3 6">3.5.2.6</ecNumber>
    </recommendedName>
</protein>
<evidence type="ECO:0000259" key="8">
    <source>
        <dbReference type="Pfam" id="PF13354"/>
    </source>
</evidence>
<evidence type="ECO:0000256" key="2">
    <source>
        <dbReference type="ARBA" id="ARBA00009009"/>
    </source>
</evidence>
<evidence type="ECO:0000313" key="10">
    <source>
        <dbReference type="Proteomes" id="UP000318733"/>
    </source>
</evidence>
<evidence type="ECO:0000256" key="6">
    <source>
        <dbReference type="RuleBase" id="RU361140"/>
    </source>
</evidence>
<dbReference type="NCBIfam" id="NF033103">
    <property type="entry name" value="bla_class_A"/>
    <property type="match status" value="1"/>
</dbReference>
<evidence type="ECO:0000256" key="5">
    <source>
        <dbReference type="ARBA" id="ARBA00023251"/>
    </source>
</evidence>
<dbReference type="PRINTS" id="PR00118">
    <property type="entry name" value="BLACTAMASEA"/>
</dbReference>
<comment type="catalytic activity">
    <reaction evidence="1 6">
        <text>a beta-lactam + H2O = a substituted beta-amino acid</text>
        <dbReference type="Rhea" id="RHEA:20401"/>
        <dbReference type="ChEBI" id="CHEBI:15377"/>
        <dbReference type="ChEBI" id="CHEBI:35627"/>
        <dbReference type="ChEBI" id="CHEBI:140347"/>
        <dbReference type="EC" id="3.5.2.6"/>
    </reaction>
</comment>
<dbReference type="PANTHER" id="PTHR35333:SF3">
    <property type="entry name" value="BETA-LACTAMASE-TYPE TRANSPEPTIDASE FOLD CONTAINING PROTEIN"/>
    <property type="match status" value="1"/>
</dbReference>
<dbReference type="InterPro" id="IPR012338">
    <property type="entry name" value="Beta-lactam/transpept-like"/>
</dbReference>
<keyword evidence="4 6" id="KW-0378">Hydrolase</keyword>
<evidence type="ECO:0000256" key="7">
    <source>
        <dbReference type="SAM" id="SignalP"/>
    </source>
</evidence>
<dbReference type="GO" id="GO:0008800">
    <property type="term" value="F:beta-lactamase activity"/>
    <property type="evidence" value="ECO:0007669"/>
    <property type="project" value="UniProtKB-UniRule"/>
</dbReference>
<comment type="similarity">
    <text evidence="2 6">Belongs to the class-A beta-lactamase family.</text>
</comment>
<proteinExistence type="inferred from homology"/>
<dbReference type="InterPro" id="IPR000871">
    <property type="entry name" value="Beta-lactam_class-A"/>
</dbReference>
<reference evidence="9 10" key="1">
    <citation type="submission" date="2019-07" db="EMBL/GenBank/DDBJ databases">
        <authorList>
            <person name="Huq M.A."/>
        </authorList>
    </citation>
    <scope>NUCLEOTIDE SEQUENCE [LARGE SCALE GENOMIC DNA]</scope>
    <source>
        <strain evidence="9 10">MAH-19</strain>
    </source>
</reference>
<keyword evidence="7" id="KW-0732">Signal</keyword>
<feature type="chain" id="PRO_5022104471" description="Beta-lactamase" evidence="7">
    <location>
        <begin position="27"/>
        <end position="301"/>
    </location>
</feature>
<evidence type="ECO:0000256" key="3">
    <source>
        <dbReference type="ARBA" id="ARBA00012865"/>
    </source>
</evidence>
<dbReference type="AlphaFoldDB" id="A0A556MI75"/>
<dbReference type="EMBL" id="VLPK01000003">
    <property type="protein sequence ID" value="TSJ39569.1"/>
    <property type="molecule type" value="Genomic_DNA"/>
</dbReference>
<organism evidence="9 10">
    <name type="scientific">Mucilaginibacter corticis</name>
    <dbReference type="NCBI Taxonomy" id="2597670"/>
    <lineage>
        <taxon>Bacteria</taxon>
        <taxon>Pseudomonadati</taxon>
        <taxon>Bacteroidota</taxon>
        <taxon>Sphingobacteriia</taxon>
        <taxon>Sphingobacteriales</taxon>
        <taxon>Sphingobacteriaceae</taxon>
        <taxon>Mucilaginibacter</taxon>
    </lineage>
</organism>
<dbReference type="GO" id="GO:0046677">
    <property type="term" value="P:response to antibiotic"/>
    <property type="evidence" value="ECO:0007669"/>
    <property type="project" value="UniProtKB-UniRule"/>
</dbReference>
<dbReference type="Proteomes" id="UP000318733">
    <property type="component" value="Unassembled WGS sequence"/>
</dbReference>